<dbReference type="PANTHER" id="PTHR31901">
    <property type="entry name" value="GH3 DOMAIN-CONTAINING PROTEIN"/>
    <property type="match status" value="1"/>
</dbReference>
<sequence>MDGKKLEYKGWVALKEIERLTEKADEVQETILKAILMQNGETEYLSKYMKGSKDVDEFKFHVPVITYKDVCPYIQRIATGEDSSLVTGHPVTEMLCSSGTSAGEPKLMPSIAEDLDRRTFVYNLIMPIMNQYISGLDEGKAMFLYFIKAEMSTPCGLPARTVLTSYYKSKHFKCRTRDAFNDFTSPDQAILCKDSNQSMYCQLLSGLVHRHQVLRLGAVFASAFLRAISFLERNWGRLCNDIRSGDLDPTISDPECRSCMSMLLTSPNPSLADEIEDICSNTSWKGILCHLWPRAKYIEAVVTGSMAQYIPSLEYYSEGKLPLVCTMYASSECYFGVNLKPLCDPADVAFTLLPNMCYFEFIHLGENGTWLVNKDEEGEVPNDKLVNLVNVRLGSYYELVVTTFAGKKHLLIGFAFPILVFAKSSRSQRK</sequence>
<dbReference type="AlphaFoldDB" id="A0A8T2ZJ92"/>
<evidence type="ECO:0000256" key="2">
    <source>
        <dbReference type="ARBA" id="ARBA00022598"/>
    </source>
</evidence>
<dbReference type="GO" id="GO:0005737">
    <property type="term" value="C:cytoplasm"/>
    <property type="evidence" value="ECO:0007669"/>
    <property type="project" value="TreeGrafter"/>
</dbReference>
<feature type="domain" description="GH3 middle" evidence="3">
    <location>
        <begin position="350"/>
        <end position="406"/>
    </location>
</feature>
<dbReference type="InterPro" id="IPR055377">
    <property type="entry name" value="GH3_M"/>
</dbReference>
<accession>A0A8T2ZJ92</accession>
<reference evidence="4" key="1">
    <citation type="journal article" date="2021" name="J. Hered.">
        <title>Genome Assembly of Salicaceae Populus deltoides (Eastern Cottonwood) I-69 Based on Nanopore Sequencing and Hi-C Technologies.</title>
        <authorList>
            <person name="Bai S."/>
            <person name="Wu H."/>
            <person name="Zhang J."/>
            <person name="Pan Z."/>
            <person name="Zhao W."/>
            <person name="Li Z."/>
            <person name="Tong C."/>
        </authorList>
    </citation>
    <scope>NUCLEOTIDE SEQUENCE</scope>
    <source>
        <tissue evidence="4">Leaf</tissue>
    </source>
</reference>
<proteinExistence type="inferred from homology"/>
<dbReference type="Pfam" id="PF03321">
    <property type="entry name" value="GH3"/>
    <property type="match status" value="1"/>
</dbReference>
<comment type="similarity">
    <text evidence="1">Belongs to the IAA-amido conjugating enzyme family.</text>
</comment>
<dbReference type="InterPro" id="IPR004993">
    <property type="entry name" value="GH3"/>
</dbReference>
<evidence type="ECO:0000313" key="4">
    <source>
        <dbReference type="EMBL" id="KAH8517371.1"/>
    </source>
</evidence>
<comment type="caution">
    <text evidence="4">The sequence shown here is derived from an EMBL/GenBank/DDBJ whole genome shotgun (WGS) entry which is preliminary data.</text>
</comment>
<name>A0A8T2ZJ92_POPDE</name>
<keyword evidence="2" id="KW-0436">Ligase</keyword>
<protein>
    <recommendedName>
        <fullName evidence="3">GH3 middle domain-containing protein</fullName>
    </recommendedName>
</protein>
<organism evidence="4 5">
    <name type="scientific">Populus deltoides</name>
    <name type="common">Eastern poplar</name>
    <name type="synonym">Eastern cottonwood</name>
    <dbReference type="NCBI Taxonomy" id="3696"/>
    <lineage>
        <taxon>Eukaryota</taxon>
        <taxon>Viridiplantae</taxon>
        <taxon>Streptophyta</taxon>
        <taxon>Embryophyta</taxon>
        <taxon>Tracheophyta</taxon>
        <taxon>Spermatophyta</taxon>
        <taxon>Magnoliopsida</taxon>
        <taxon>eudicotyledons</taxon>
        <taxon>Gunneridae</taxon>
        <taxon>Pentapetalae</taxon>
        <taxon>rosids</taxon>
        <taxon>fabids</taxon>
        <taxon>Malpighiales</taxon>
        <taxon>Salicaceae</taxon>
        <taxon>Saliceae</taxon>
        <taxon>Populus</taxon>
    </lineage>
</organism>
<keyword evidence="5" id="KW-1185">Reference proteome</keyword>
<evidence type="ECO:0000313" key="5">
    <source>
        <dbReference type="Proteomes" id="UP000807159"/>
    </source>
</evidence>
<dbReference type="Pfam" id="PF23571">
    <property type="entry name" value="GH3_M"/>
    <property type="match status" value="1"/>
</dbReference>
<evidence type="ECO:0000259" key="3">
    <source>
        <dbReference type="Pfam" id="PF23571"/>
    </source>
</evidence>
<dbReference type="EMBL" id="JACEGQ020000002">
    <property type="protein sequence ID" value="KAH8517371.1"/>
    <property type="molecule type" value="Genomic_DNA"/>
</dbReference>
<gene>
    <name evidence="4" type="ORF">H0E87_005347</name>
</gene>
<dbReference type="Proteomes" id="UP000807159">
    <property type="component" value="Chromosome 2"/>
</dbReference>
<dbReference type="PANTHER" id="PTHR31901:SF18">
    <property type="entry name" value="INDOLE-3-ACETIC ACID-AMIDO SYNTHETASE GH3.9-RELATED"/>
    <property type="match status" value="1"/>
</dbReference>
<dbReference type="GO" id="GO:0016881">
    <property type="term" value="F:acid-amino acid ligase activity"/>
    <property type="evidence" value="ECO:0007669"/>
    <property type="project" value="TreeGrafter"/>
</dbReference>
<evidence type="ECO:0000256" key="1">
    <source>
        <dbReference type="ARBA" id="ARBA00008068"/>
    </source>
</evidence>